<dbReference type="Gene3D" id="6.10.340.10">
    <property type="match status" value="1"/>
</dbReference>
<name>A0A1U9K553_9BACL</name>
<keyword evidence="2" id="KW-1003">Cell membrane</keyword>
<dbReference type="InterPro" id="IPR003594">
    <property type="entry name" value="HATPase_dom"/>
</dbReference>
<keyword evidence="3" id="KW-0597">Phosphoprotein</keyword>
<proteinExistence type="predicted"/>
<feature type="transmembrane region" description="Helical" evidence="10">
    <location>
        <begin position="280"/>
        <end position="299"/>
    </location>
</feature>
<evidence type="ECO:0000256" key="2">
    <source>
        <dbReference type="ARBA" id="ARBA00022475"/>
    </source>
</evidence>
<keyword evidence="6" id="KW-0418">Kinase</keyword>
<dbReference type="CDD" id="cd06225">
    <property type="entry name" value="HAMP"/>
    <property type="match status" value="1"/>
</dbReference>
<gene>
    <name evidence="12" type="ORF">B0W44_04580</name>
</gene>
<evidence type="ECO:0000256" key="8">
    <source>
        <dbReference type="ARBA" id="ARBA00023136"/>
    </source>
</evidence>
<feature type="transmembrane region" description="Helical" evidence="10">
    <location>
        <begin position="15"/>
        <end position="36"/>
    </location>
</feature>
<dbReference type="Proteomes" id="UP000188603">
    <property type="component" value="Chromosome"/>
</dbReference>
<dbReference type="InterPro" id="IPR003660">
    <property type="entry name" value="HAMP_dom"/>
</dbReference>
<evidence type="ECO:0000256" key="5">
    <source>
        <dbReference type="ARBA" id="ARBA00022692"/>
    </source>
</evidence>
<keyword evidence="7 10" id="KW-1133">Transmembrane helix</keyword>
<evidence type="ECO:0000256" key="10">
    <source>
        <dbReference type="SAM" id="Phobius"/>
    </source>
</evidence>
<feature type="coiled-coil region" evidence="9">
    <location>
        <begin position="343"/>
        <end position="375"/>
    </location>
</feature>
<sequence length="573" mass="65961">MLKLLSRFNTIKNKILFSYVLLLIIPLSLVAMVNYIKSANILEEKAVEQFDTVSQLANQQFDQFFIDIDNLSKNIFQSSVVQRHLTQPFVPSNEYYRGEVEISAFLKRICDLKPDISSIVIYGSNNRNYYYHPKRRWNSSYDGTQEQWYQEAVAKDGAWVLSGPREDRQLYNKFDKRPEQVVTFSRVIKNLKTLDPIGVLAINVEIETLEHLTGVDTGENNLVILDKEGKPVVASEELSKWENRDELLQVSTVSPVTGWTSTYFADKTELVKKSKHIRNFMIGLTVLLLVMALFLANYISSGIVKPLSRLKLKMKDVEKGNFNSWQAVPVSQRDEVGELTQGFNHMVEQIEALVNEIQERERQKRETELSALQARINPHFMYNTLNGMRWMALMEGNQRLAELISSFVYLLKFSAKNQDNLITLEHETRLLKYYVDLMKMRHEPFEFRIRMGECMNDHKVVPFLLQPIVENAIFHGIAPLKRKGNIDVDLYVQDGMNVAVVRDDGVGMEQKQTESLLSDEQKDGHGEHFNKIGLKNVCDRLRLQFGSPASLDVTSKPGCGTEVRVIWPITVRK</sequence>
<comment type="subcellular location">
    <subcellularLocation>
        <location evidence="1">Cell membrane</location>
        <topology evidence="1">Multi-pass membrane protein</topology>
    </subcellularLocation>
</comment>
<reference evidence="12 13" key="1">
    <citation type="journal article" date="2015" name="Int. J. Syst. Evol. Microbiol.">
        <title>Novibacillus thermophilus gen. nov., sp. nov., a Gram-staining-negative and moderately thermophilic member of the family Thermoactinomycetaceae.</title>
        <authorList>
            <person name="Yang G."/>
            <person name="Chen J."/>
            <person name="Zhou S."/>
        </authorList>
    </citation>
    <scope>NUCLEOTIDE SEQUENCE [LARGE SCALE GENOMIC DNA]</scope>
    <source>
        <strain evidence="12 13">SG-1</strain>
    </source>
</reference>
<keyword evidence="4" id="KW-0808">Transferase</keyword>
<dbReference type="SUPFAM" id="SSF55874">
    <property type="entry name" value="ATPase domain of HSP90 chaperone/DNA topoisomerase II/histidine kinase"/>
    <property type="match status" value="1"/>
</dbReference>
<dbReference type="InterPro" id="IPR050640">
    <property type="entry name" value="Bact_2-comp_sensor_kinase"/>
</dbReference>
<keyword evidence="9" id="KW-0175">Coiled coil</keyword>
<dbReference type="InterPro" id="IPR036890">
    <property type="entry name" value="HATPase_C_sf"/>
</dbReference>
<dbReference type="PANTHER" id="PTHR34220:SF7">
    <property type="entry name" value="SENSOR HISTIDINE KINASE YPDA"/>
    <property type="match status" value="1"/>
</dbReference>
<evidence type="ECO:0000256" key="1">
    <source>
        <dbReference type="ARBA" id="ARBA00004651"/>
    </source>
</evidence>
<dbReference type="InterPro" id="IPR010559">
    <property type="entry name" value="Sig_transdc_His_kin_internal"/>
</dbReference>
<dbReference type="PROSITE" id="PS50885">
    <property type="entry name" value="HAMP"/>
    <property type="match status" value="1"/>
</dbReference>
<dbReference type="GO" id="GO:0000155">
    <property type="term" value="F:phosphorelay sensor kinase activity"/>
    <property type="evidence" value="ECO:0007669"/>
    <property type="project" value="InterPro"/>
</dbReference>
<feature type="domain" description="HAMP" evidence="11">
    <location>
        <begin position="301"/>
        <end position="355"/>
    </location>
</feature>
<evidence type="ECO:0000256" key="9">
    <source>
        <dbReference type="SAM" id="Coils"/>
    </source>
</evidence>
<dbReference type="EMBL" id="CP019699">
    <property type="protein sequence ID" value="AQS55153.1"/>
    <property type="molecule type" value="Genomic_DNA"/>
</dbReference>
<keyword evidence="5 10" id="KW-0812">Transmembrane</keyword>
<evidence type="ECO:0000313" key="12">
    <source>
        <dbReference type="EMBL" id="AQS55153.1"/>
    </source>
</evidence>
<dbReference type="InterPro" id="IPR033479">
    <property type="entry name" value="dCache_1"/>
</dbReference>
<organism evidence="12 13">
    <name type="scientific">Novibacillus thermophilus</name>
    <dbReference type="NCBI Taxonomy" id="1471761"/>
    <lineage>
        <taxon>Bacteria</taxon>
        <taxon>Bacillati</taxon>
        <taxon>Bacillota</taxon>
        <taxon>Bacilli</taxon>
        <taxon>Bacillales</taxon>
        <taxon>Thermoactinomycetaceae</taxon>
        <taxon>Novibacillus</taxon>
    </lineage>
</organism>
<dbReference type="SUPFAM" id="SSF158472">
    <property type="entry name" value="HAMP domain-like"/>
    <property type="match status" value="1"/>
</dbReference>
<dbReference type="CDD" id="cd18773">
    <property type="entry name" value="PDC1_HK_sensor"/>
    <property type="match status" value="1"/>
</dbReference>
<dbReference type="Pfam" id="PF06580">
    <property type="entry name" value="His_kinase"/>
    <property type="match status" value="1"/>
</dbReference>
<dbReference type="STRING" id="1471761.B0W44_04580"/>
<accession>A0A1U9K553</accession>
<keyword evidence="8 10" id="KW-0472">Membrane</keyword>
<evidence type="ECO:0000259" key="11">
    <source>
        <dbReference type="PROSITE" id="PS50885"/>
    </source>
</evidence>
<dbReference type="SMART" id="SM00304">
    <property type="entry name" value="HAMP"/>
    <property type="match status" value="1"/>
</dbReference>
<evidence type="ECO:0000256" key="6">
    <source>
        <dbReference type="ARBA" id="ARBA00022777"/>
    </source>
</evidence>
<dbReference type="Pfam" id="PF02518">
    <property type="entry name" value="HATPase_c"/>
    <property type="match status" value="1"/>
</dbReference>
<keyword evidence="13" id="KW-1185">Reference proteome</keyword>
<dbReference type="Pfam" id="PF00672">
    <property type="entry name" value="HAMP"/>
    <property type="match status" value="1"/>
</dbReference>
<dbReference type="AlphaFoldDB" id="A0A1U9K553"/>
<evidence type="ECO:0000256" key="3">
    <source>
        <dbReference type="ARBA" id="ARBA00022553"/>
    </source>
</evidence>
<evidence type="ECO:0000256" key="4">
    <source>
        <dbReference type="ARBA" id="ARBA00022679"/>
    </source>
</evidence>
<dbReference type="PANTHER" id="PTHR34220">
    <property type="entry name" value="SENSOR HISTIDINE KINASE YPDA"/>
    <property type="match status" value="1"/>
</dbReference>
<dbReference type="Pfam" id="PF02743">
    <property type="entry name" value="dCache_1"/>
    <property type="match status" value="1"/>
</dbReference>
<evidence type="ECO:0000313" key="13">
    <source>
        <dbReference type="Proteomes" id="UP000188603"/>
    </source>
</evidence>
<evidence type="ECO:0000256" key="7">
    <source>
        <dbReference type="ARBA" id="ARBA00022989"/>
    </source>
</evidence>
<protein>
    <recommendedName>
        <fullName evidence="11">HAMP domain-containing protein</fullName>
    </recommendedName>
</protein>
<dbReference type="KEGG" id="ntr:B0W44_04580"/>
<dbReference type="GO" id="GO:0005886">
    <property type="term" value="C:plasma membrane"/>
    <property type="evidence" value="ECO:0007669"/>
    <property type="project" value="UniProtKB-SubCell"/>
</dbReference>
<dbReference type="Gene3D" id="3.30.450.20">
    <property type="entry name" value="PAS domain"/>
    <property type="match status" value="1"/>
</dbReference>
<dbReference type="Gene3D" id="3.30.565.10">
    <property type="entry name" value="Histidine kinase-like ATPase, C-terminal domain"/>
    <property type="match status" value="1"/>
</dbReference>